<dbReference type="EMBL" id="JACEFG010000004">
    <property type="protein sequence ID" value="MBA2176680.1"/>
    <property type="molecule type" value="Genomic_DNA"/>
</dbReference>
<keyword evidence="3" id="KW-1185">Reference proteome</keyword>
<protein>
    <submittedName>
        <fullName evidence="2">Uncharacterized protein</fullName>
    </submittedName>
</protein>
<evidence type="ECO:0000256" key="1">
    <source>
        <dbReference type="SAM" id="MobiDB-lite"/>
    </source>
</evidence>
<proteinExistence type="predicted"/>
<name>A0A838CXI6_9BACI</name>
<evidence type="ECO:0000313" key="2">
    <source>
        <dbReference type="EMBL" id="MBA2176680.1"/>
    </source>
</evidence>
<feature type="region of interest" description="Disordered" evidence="1">
    <location>
        <begin position="16"/>
        <end position="51"/>
    </location>
</feature>
<dbReference type="AlphaFoldDB" id="A0A838CXI6"/>
<gene>
    <name evidence="2" type="ORF">H0266_17465</name>
</gene>
<reference evidence="2 3" key="1">
    <citation type="journal article" date="2004" name="Extremophiles">
        <title>Halobacillus locisalis sp. nov., a halophilic bacterium isolated from a marine solar saltern of the Yellow Sea in Korea.</title>
        <authorList>
            <person name="Yoon J.H."/>
            <person name="Kang K.H."/>
            <person name="Oh T.K."/>
            <person name="Park Y.H."/>
        </authorList>
    </citation>
    <scope>NUCLEOTIDE SEQUENCE [LARGE SCALE GENOMIC DNA]</scope>
    <source>
        <strain evidence="2 3">KCTC 3788</strain>
    </source>
</reference>
<dbReference type="Proteomes" id="UP000571017">
    <property type="component" value="Unassembled WGS sequence"/>
</dbReference>
<sequence>MTLLYSKARELFDEDYKNSPEGKSAAKVKSAKRTKSGKTLFASRKQNSKRK</sequence>
<organism evidence="2 3">
    <name type="scientific">Halobacillus locisalis</name>
    <dbReference type="NCBI Taxonomy" id="220753"/>
    <lineage>
        <taxon>Bacteria</taxon>
        <taxon>Bacillati</taxon>
        <taxon>Bacillota</taxon>
        <taxon>Bacilli</taxon>
        <taxon>Bacillales</taxon>
        <taxon>Bacillaceae</taxon>
        <taxon>Halobacillus</taxon>
    </lineage>
</organism>
<accession>A0A838CXI6</accession>
<comment type="caution">
    <text evidence="2">The sequence shown here is derived from an EMBL/GenBank/DDBJ whole genome shotgun (WGS) entry which is preliminary data.</text>
</comment>
<dbReference type="RefSeq" id="WP_181473735.1">
    <property type="nucleotide sequence ID" value="NZ_JACEFG010000004.1"/>
</dbReference>
<evidence type="ECO:0000313" key="3">
    <source>
        <dbReference type="Proteomes" id="UP000571017"/>
    </source>
</evidence>